<evidence type="ECO:0000313" key="2">
    <source>
        <dbReference type="Proteomes" id="UP000324222"/>
    </source>
</evidence>
<accession>A0A5B7G0A1</accession>
<keyword evidence="2" id="KW-1185">Reference proteome</keyword>
<protein>
    <submittedName>
        <fullName evidence="1">Uncharacterized protein</fullName>
    </submittedName>
</protein>
<dbReference type="EMBL" id="VSRR010009791">
    <property type="protein sequence ID" value="MPC50889.1"/>
    <property type="molecule type" value="Genomic_DNA"/>
</dbReference>
<comment type="caution">
    <text evidence="1">The sequence shown here is derived from an EMBL/GenBank/DDBJ whole genome shotgun (WGS) entry which is preliminary data.</text>
</comment>
<gene>
    <name evidence="1" type="ORF">E2C01_044723</name>
</gene>
<proteinExistence type="predicted"/>
<sequence length="86" mass="9399">MWTACGLALCGDGRWTKGVNTEYGRGKLFSSSSRILQLQDIQSLPALLASSLRAFALLLPLYAPCHSFRPSVLPRFSKSPLNPFAT</sequence>
<name>A0A5B7G0A1_PORTR</name>
<evidence type="ECO:0000313" key="1">
    <source>
        <dbReference type="EMBL" id="MPC50889.1"/>
    </source>
</evidence>
<dbReference type="AlphaFoldDB" id="A0A5B7G0A1"/>
<reference evidence="1 2" key="1">
    <citation type="submission" date="2019-05" db="EMBL/GenBank/DDBJ databases">
        <title>Another draft genome of Portunus trituberculatus and its Hox gene families provides insights of decapod evolution.</title>
        <authorList>
            <person name="Jeong J.-H."/>
            <person name="Song I."/>
            <person name="Kim S."/>
            <person name="Choi T."/>
            <person name="Kim D."/>
            <person name="Ryu S."/>
            <person name="Kim W."/>
        </authorList>
    </citation>
    <scope>NUCLEOTIDE SEQUENCE [LARGE SCALE GENOMIC DNA]</scope>
    <source>
        <tissue evidence="1">Muscle</tissue>
    </source>
</reference>
<organism evidence="1 2">
    <name type="scientific">Portunus trituberculatus</name>
    <name type="common">Swimming crab</name>
    <name type="synonym">Neptunus trituberculatus</name>
    <dbReference type="NCBI Taxonomy" id="210409"/>
    <lineage>
        <taxon>Eukaryota</taxon>
        <taxon>Metazoa</taxon>
        <taxon>Ecdysozoa</taxon>
        <taxon>Arthropoda</taxon>
        <taxon>Crustacea</taxon>
        <taxon>Multicrustacea</taxon>
        <taxon>Malacostraca</taxon>
        <taxon>Eumalacostraca</taxon>
        <taxon>Eucarida</taxon>
        <taxon>Decapoda</taxon>
        <taxon>Pleocyemata</taxon>
        <taxon>Brachyura</taxon>
        <taxon>Eubrachyura</taxon>
        <taxon>Portunoidea</taxon>
        <taxon>Portunidae</taxon>
        <taxon>Portuninae</taxon>
        <taxon>Portunus</taxon>
    </lineage>
</organism>
<dbReference type="Proteomes" id="UP000324222">
    <property type="component" value="Unassembled WGS sequence"/>
</dbReference>